<sequence>MTVDIPVYKRCCFCVPLRYGLLGWGYFKMTADAFFVIYLSLSMIRYVMMMKSCTDHNHRSQILEDLILPMIADAVFIVDFMATIMFIVGGHKKSVKLMRVFYFKSIAMFMFTLILTATSVVLAIQNFMLRDMLFWDRTMLMFSFYFVVLAVQTYFLILLRSEIIKLWTNTKIRFMNNATEGKFTKNCEEIGEEEEIREEEEINMEDT</sequence>
<feature type="transmembrane region" description="Helical" evidence="1">
    <location>
        <begin position="26"/>
        <end position="47"/>
    </location>
</feature>
<keyword evidence="1" id="KW-1133">Transmembrane helix</keyword>
<feature type="transmembrane region" description="Helical" evidence="1">
    <location>
        <begin position="139"/>
        <end position="159"/>
    </location>
</feature>
<comment type="caution">
    <text evidence="2">The sequence shown here is derived from an EMBL/GenBank/DDBJ whole genome shotgun (WGS) entry which is preliminary data.</text>
</comment>
<gene>
    <name evidence="2" type="ORF">PYW07_012068</name>
</gene>
<keyword evidence="1" id="KW-0812">Transmembrane</keyword>
<name>A0AAD7YMM8_MYTSE</name>
<dbReference type="AlphaFoldDB" id="A0AAD7YMM8"/>
<evidence type="ECO:0000313" key="2">
    <source>
        <dbReference type="EMBL" id="KAJ8720025.1"/>
    </source>
</evidence>
<dbReference type="EMBL" id="JARGEI010000014">
    <property type="protein sequence ID" value="KAJ8720025.1"/>
    <property type="molecule type" value="Genomic_DNA"/>
</dbReference>
<reference evidence="2" key="1">
    <citation type="submission" date="2023-03" db="EMBL/GenBank/DDBJ databases">
        <title>Chromosome-level genomes of two armyworms, Mythimna separata and Mythimna loreyi, provide insights into the biosynthesis and reception of sex pheromones.</title>
        <authorList>
            <person name="Zhao H."/>
        </authorList>
    </citation>
    <scope>NUCLEOTIDE SEQUENCE</scope>
    <source>
        <strain evidence="2">BeijingLab</strain>
        <tissue evidence="2">Pupa</tissue>
    </source>
</reference>
<protein>
    <submittedName>
        <fullName evidence="2">Uncharacterized protein</fullName>
    </submittedName>
</protein>
<evidence type="ECO:0000313" key="3">
    <source>
        <dbReference type="Proteomes" id="UP001231518"/>
    </source>
</evidence>
<dbReference type="Proteomes" id="UP001231518">
    <property type="component" value="Chromosome 3"/>
</dbReference>
<evidence type="ECO:0000256" key="1">
    <source>
        <dbReference type="SAM" id="Phobius"/>
    </source>
</evidence>
<keyword evidence="1" id="KW-0472">Membrane</keyword>
<proteinExistence type="predicted"/>
<feature type="transmembrane region" description="Helical" evidence="1">
    <location>
        <begin position="67"/>
        <end position="89"/>
    </location>
</feature>
<accession>A0AAD7YMM8</accession>
<feature type="transmembrane region" description="Helical" evidence="1">
    <location>
        <begin position="101"/>
        <end position="127"/>
    </location>
</feature>
<organism evidence="2 3">
    <name type="scientific">Mythimna separata</name>
    <name type="common">Oriental armyworm</name>
    <name type="synonym">Pseudaletia separata</name>
    <dbReference type="NCBI Taxonomy" id="271217"/>
    <lineage>
        <taxon>Eukaryota</taxon>
        <taxon>Metazoa</taxon>
        <taxon>Ecdysozoa</taxon>
        <taxon>Arthropoda</taxon>
        <taxon>Hexapoda</taxon>
        <taxon>Insecta</taxon>
        <taxon>Pterygota</taxon>
        <taxon>Neoptera</taxon>
        <taxon>Endopterygota</taxon>
        <taxon>Lepidoptera</taxon>
        <taxon>Glossata</taxon>
        <taxon>Ditrysia</taxon>
        <taxon>Noctuoidea</taxon>
        <taxon>Noctuidae</taxon>
        <taxon>Noctuinae</taxon>
        <taxon>Hadenini</taxon>
        <taxon>Mythimna</taxon>
    </lineage>
</organism>
<keyword evidence="3" id="KW-1185">Reference proteome</keyword>